<accession>A0ABV0U0V8</accession>
<organism evidence="1 2">
    <name type="scientific">Ilyodon furcidens</name>
    <name type="common">goldbreast splitfin</name>
    <dbReference type="NCBI Taxonomy" id="33524"/>
    <lineage>
        <taxon>Eukaryota</taxon>
        <taxon>Metazoa</taxon>
        <taxon>Chordata</taxon>
        <taxon>Craniata</taxon>
        <taxon>Vertebrata</taxon>
        <taxon>Euteleostomi</taxon>
        <taxon>Actinopterygii</taxon>
        <taxon>Neopterygii</taxon>
        <taxon>Teleostei</taxon>
        <taxon>Neoteleostei</taxon>
        <taxon>Acanthomorphata</taxon>
        <taxon>Ovalentaria</taxon>
        <taxon>Atherinomorphae</taxon>
        <taxon>Cyprinodontiformes</taxon>
        <taxon>Goodeidae</taxon>
        <taxon>Ilyodon</taxon>
    </lineage>
</organism>
<sequence>MRAWRQDTGLNIHFIDYCFFGFLEIKLKLEFFVAIFCENKKRRQRTLTSPCLQTNTQTHKYKQNDGPNELAKQKQVWQWANPISGSKPFLTPHYKQSQKGT</sequence>
<protein>
    <submittedName>
        <fullName evidence="1">Uncharacterized protein</fullName>
    </submittedName>
</protein>
<dbReference type="EMBL" id="JAHRIQ010054257">
    <property type="protein sequence ID" value="MEQ2238804.1"/>
    <property type="molecule type" value="Genomic_DNA"/>
</dbReference>
<reference evidence="1 2" key="1">
    <citation type="submission" date="2021-06" db="EMBL/GenBank/DDBJ databases">
        <authorList>
            <person name="Palmer J.M."/>
        </authorList>
    </citation>
    <scope>NUCLEOTIDE SEQUENCE [LARGE SCALE GENOMIC DNA]</scope>
    <source>
        <strain evidence="2">if_2019</strain>
        <tissue evidence="1">Muscle</tissue>
    </source>
</reference>
<proteinExistence type="predicted"/>
<keyword evidence="2" id="KW-1185">Reference proteome</keyword>
<dbReference type="Proteomes" id="UP001482620">
    <property type="component" value="Unassembled WGS sequence"/>
</dbReference>
<evidence type="ECO:0000313" key="1">
    <source>
        <dbReference type="EMBL" id="MEQ2238804.1"/>
    </source>
</evidence>
<comment type="caution">
    <text evidence="1">The sequence shown here is derived from an EMBL/GenBank/DDBJ whole genome shotgun (WGS) entry which is preliminary data.</text>
</comment>
<name>A0ABV0U0V8_9TELE</name>
<gene>
    <name evidence="1" type="ORF">ILYODFUR_037072</name>
</gene>
<evidence type="ECO:0000313" key="2">
    <source>
        <dbReference type="Proteomes" id="UP001482620"/>
    </source>
</evidence>